<keyword evidence="11 15" id="KW-0862">Zinc</keyword>
<keyword evidence="8 15" id="KW-0645">Protease</keyword>
<dbReference type="GO" id="GO:0008239">
    <property type="term" value="F:dipeptidyl-peptidase activity"/>
    <property type="evidence" value="ECO:0007669"/>
    <property type="project" value="UniProtKB-UniRule"/>
</dbReference>
<protein>
    <recommendedName>
        <fullName evidence="5 15">Dipeptidyl peptidase 3</fullName>
        <ecNumber evidence="4 15">3.4.14.4</ecNumber>
    </recommendedName>
    <alternativeName>
        <fullName evidence="13 15">Dipeptidyl aminopeptidase III</fullName>
    </alternativeName>
    <alternativeName>
        <fullName evidence="14 15">Dipeptidyl peptidase III</fullName>
    </alternativeName>
</protein>
<dbReference type="Gene3D" id="3.30.540.30">
    <property type="match status" value="3"/>
</dbReference>
<evidence type="ECO:0000256" key="8">
    <source>
        <dbReference type="ARBA" id="ARBA00022670"/>
    </source>
</evidence>
<evidence type="ECO:0000256" key="12">
    <source>
        <dbReference type="ARBA" id="ARBA00023049"/>
    </source>
</evidence>
<dbReference type="Pfam" id="PF03571">
    <property type="entry name" value="Peptidase_M49"/>
    <property type="match status" value="1"/>
</dbReference>
<evidence type="ECO:0000256" key="9">
    <source>
        <dbReference type="ARBA" id="ARBA00022723"/>
    </source>
</evidence>
<keyword evidence="9 15" id="KW-0479">Metal-binding</keyword>
<evidence type="ECO:0000256" key="3">
    <source>
        <dbReference type="ARBA" id="ARBA00010200"/>
    </source>
</evidence>
<reference evidence="19" key="1">
    <citation type="submission" date="2021-02" db="EMBL/GenBank/DDBJ databases">
        <authorList>
            <person name="Nowell W R."/>
        </authorList>
    </citation>
    <scope>NUCLEOTIDE SEQUENCE</scope>
</reference>
<organism evidence="19 20">
    <name type="scientific">Rotaria socialis</name>
    <dbReference type="NCBI Taxonomy" id="392032"/>
    <lineage>
        <taxon>Eukaryota</taxon>
        <taxon>Metazoa</taxon>
        <taxon>Spiralia</taxon>
        <taxon>Gnathifera</taxon>
        <taxon>Rotifera</taxon>
        <taxon>Eurotatoria</taxon>
        <taxon>Bdelloidea</taxon>
        <taxon>Philodinida</taxon>
        <taxon>Philodinidae</taxon>
        <taxon>Rotaria</taxon>
    </lineage>
</organism>
<evidence type="ECO:0000256" key="5">
    <source>
        <dbReference type="ARBA" id="ARBA00014713"/>
    </source>
</evidence>
<keyword evidence="7 15" id="KW-0963">Cytoplasm</keyword>
<dbReference type="Proteomes" id="UP000663865">
    <property type="component" value="Unassembled WGS sequence"/>
</dbReference>
<evidence type="ECO:0000256" key="14">
    <source>
        <dbReference type="ARBA" id="ARBA00032119"/>
    </source>
</evidence>
<comment type="cofactor">
    <cofactor evidence="15 17">
        <name>Zn(2+)</name>
        <dbReference type="ChEBI" id="CHEBI:29105"/>
    </cofactor>
    <text evidence="15 17">Binds 1 zinc ion per subunit.</text>
</comment>
<evidence type="ECO:0000256" key="17">
    <source>
        <dbReference type="PIRSR" id="PIRSR007828-2"/>
    </source>
</evidence>
<feature type="binding site" evidence="17">
    <location>
        <position position="442"/>
    </location>
    <ligand>
        <name>Zn(2+)</name>
        <dbReference type="ChEBI" id="CHEBI:29105"/>
        <note>catalytic</note>
    </ligand>
</feature>
<accession>A0A821S281</accession>
<sequence length="716" mass="81533">MTSQHELPLESPILQAKCEEAFSGLNDYEKKYAHYLSRASWWGNMITFYQRSYESPLIFCMLTKLFRSQPLDTIREVAFSKAHFMEDEFTNLIIYYSMLVCNSGNYLGYGDRKFVPSVPKDKLLELIKVSKAYVESPSVMDKLIGLCLEQMYNLDDRNKFLGMPPKAVSMYFTPNCTTEDATLVKEYMVTKGIEAWNTRLLKHEIDGEFIYDIRIASIEKGPKNGLTVEKDFFQGYKMCVSRGDYSFALEKVVKELKKAKNFANSLEQKMLDKYIESFTTGSIKAHKDGSALWVKNKSPPVDTYMGFIEAYADPSNQRAEFESFVVLLNRKQSKKFSILVERAEKEFLPLLPWGPDFEDDVFTMPNFSAFDVLTYATSYLPRGINIPNYKDVKEEVGFKNLTITNAMFARIGAKGGPFLSDSDHQLREKFGAAALEIKVALHELLGHGSGKLLRRKDDGNLNFDPQKVKNPFTGSEVSFYECGQSYQTEFTNVSSAYEECRADAVALYLGLEDDILDIFGVAPKDKEDVKYIIWLDCLYEGLLKLELYQLLQTKWGEAHAQSQYVLLRLALEAGKGLLTIKEVTGDDGLPDLMMTLDRSKISTVGKAATGEFLHKLQIYRSIADSKNGTALFHKYSEVPENGTHPFAKWHEIVVRKNRPKIYLTLPNTRIIGDEVKLISYPDGPAGCISSWIERFSSSDYSLIEENFLNSFESNRQ</sequence>
<gene>
    <name evidence="18" type="ORF">KIK155_LOCUS30890</name>
    <name evidence="19" type="ORF">TOA249_LOCUS26793</name>
</gene>
<dbReference type="PANTHER" id="PTHR23422:SF11">
    <property type="entry name" value="DIPEPTIDYL PEPTIDASE 3"/>
    <property type="match status" value="1"/>
</dbReference>
<evidence type="ECO:0000256" key="4">
    <source>
        <dbReference type="ARBA" id="ARBA00012063"/>
    </source>
</evidence>
<evidence type="ECO:0000256" key="16">
    <source>
        <dbReference type="PIRSR" id="PIRSR007828-1"/>
    </source>
</evidence>
<name>A0A821S281_9BILA</name>
<feature type="active site" evidence="16">
    <location>
        <position position="443"/>
    </location>
</feature>
<dbReference type="GO" id="GO:0004177">
    <property type="term" value="F:aminopeptidase activity"/>
    <property type="evidence" value="ECO:0007669"/>
    <property type="project" value="UniProtKB-KW"/>
</dbReference>
<dbReference type="GO" id="GO:0008235">
    <property type="term" value="F:metalloexopeptidase activity"/>
    <property type="evidence" value="ECO:0007669"/>
    <property type="project" value="InterPro"/>
</dbReference>
<comment type="caution">
    <text evidence="19">The sequence shown here is derived from an EMBL/GenBank/DDBJ whole genome shotgun (WGS) entry which is preliminary data.</text>
</comment>
<evidence type="ECO:0000313" key="18">
    <source>
        <dbReference type="EMBL" id="CAF3772251.1"/>
    </source>
</evidence>
<evidence type="ECO:0000256" key="6">
    <source>
        <dbReference type="ARBA" id="ARBA00022438"/>
    </source>
</evidence>
<keyword evidence="10 15" id="KW-0378">Hydrolase</keyword>
<dbReference type="GO" id="GO:0006508">
    <property type="term" value="P:proteolysis"/>
    <property type="evidence" value="ECO:0007669"/>
    <property type="project" value="UniProtKB-KW"/>
</dbReference>
<dbReference type="GO" id="GO:0046872">
    <property type="term" value="F:metal ion binding"/>
    <property type="evidence" value="ECO:0007669"/>
    <property type="project" value="UniProtKB-KW"/>
</dbReference>
<dbReference type="EMBL" id="CAJNYV010005665">
    <property type="protein sequence ID" value="CAF3772251.1"/>
    <property type="molecule type" value="Genomic_DNA"/>
</dbReference>
<evidence type="ECO:0000256" key="15">
    <source>
        <dbReference type="PIRNR" id="PIRNR007828"/>
    </source>
</evidence>
<dbReference type="EMBL" id="CAJOBS010003235">
    <property type="protein sequence ID" value="CAF4849900.1"/>
    <property type="molecule type" value="Genomic_DNA"/>
</dbReference>
<comment type="catalytic activity">
    <reaction evidence="1 15">
        <text>Release of an N-terminal dipeptide from a peptide comprising four or more residues, with broad specificity. Also acts on dipeptidyl 2-naphthylamides.</text>
        <dbReference type="EC" id="3.4.14.4"/>
    </reaction>
</comment>
<dbReference type="AlphaFoldDB" id="A0A821S281"/>
<keyword evidence="6 15" id="KW-0031">Aminopeptidase</keyword>
<evidence type="ECO:0000256" key="10">
    <source>
        <dbReference type="ARBA" id="ARBA00022801"/>
    </source>
</evidence>
<evidence type="ECO:0000256" key="11">
    <source>
        <dbReference type="ARBA" id="ARBA00022833"/>
    </source>
</evidence>
<feature type="binding site" evidence="17">
    <location>
        <position position="499"/>
    </location>
    <ligand>
        <name>Zn(2+)</name>
        <dbReference type="ChEBI" id="CHEBI:29105"/>
        <note>catalytic</note>
    </ligand>
</feature>
<proteinExistence type="inferred from homology"/>
<evidence type="ECO:0000313" key="19">
    <source>
        <dbReference type="EMBL" id="CAF4849900.1"/>
    </source>
</evidence>
<feature type="binding site" evidence="17">
    <location>
        <position position="447"/>
    </location>
    <ligand>
        <name>Zn(2+)</name>
        <dbReference type="ChEBI" id="CHEBI:29105"/>
        <note>catalytic</note>
    </ligand>
</feature>
<dbReference type="PIRSF" id="PIRSF007828">
    <property type="entry name" value="Dipeptidyl-peptidase_III"/>
    <property type="match status" value="1"/>
</dbReference>
<comment type="subcellular location">
    <subcellularLocation>
        <location evidence="2">Cytoplasm</location>
    </subcellularLocation>
</comment>
<dbReference type="EC" id="3.4.14.4" evidence="4 15"/>
<dbReference type="PANTHER" id="PTHR23422">
    <property type="entry name" value="DIPEPTIDYL PEPTIDASE III-RELATED"/>
    <property type="match status" value="1"/>
</dbReference>
<evidence type="ECO:0000256" key="2">
    <source>
        <dbReference type="ARBA" id="ARBA00004496"/>
    </source>
</evidence>
<evidence type="ECO:0000313" key="20">
    <source>
        <dbReference type="Proteomes" id="UP000663838"/>
    </source>
</evidence>
<keyword evidence="12 15" id="KW-0482">Metalloprotease</keyword>
<evidence type="ECO:0000256" key="7">
    <source>
        <dbReference type="ARBA" id="ARBA00022490"/>
    </source>
</evidence>
<evidence type="ECO:0000256" key="13">
    <source>
        <dbReference type="ARBA" id="ARBA00031288"/>
    </source>
</evidence>
<dbReference type="Proteomes" id="UP000663838">
    <property type="component" value="Unassembled WGS sequence"/>
</dbReference>
<dbReference type="GO" id="GO:0005737">
    <property type="term" value="C:cytoplasm"/>
    <property type="evidence" value="ECO:0007669"/>
    <property type="project" value="UniProtKB-SubCell"/>
</dbReference>
<evidence type="ECO:0000256" key="1">
    <source>
        <dbReference type="ARBA" id="ARBA00001336"/>
    </source>
</evidence>
<dbReference type="InterPro" id="IPR005317">
    <property type="entry name" value="Dipeptidyl-peptase3"/>
</dbReference>
<dbReference type="InterPro" id="IPR039461">
    <property type="entry name" value="Peptidase_M49"/>
</dbReference>
<comment type="similarity">
    <text evidence="3 15">Belongs to the peptidase M49 family.</text>
</comment>